<dbReference type="RefSeq" id="WP_345451165.1">
    <property type="nucleotide sequence ID" value="NZ_BAABKK010000024.1"/>
</dbReference>
<gene>
    <name evidence="3" type="ORF">GCM10023346_35130</name>
</gene>
<dbReference type="InterPro" id="IPR006016">
    <property type="entry name" value="UspA"/>
</dbReference>
<dbReference type="Gene3D" id="3.40.50.620">
    <property type="entry name" value="HUPs"/>
    <property type="match status" value="1"/>
</dbReference>
<reference evidence="4" key="1">
    <citation type="journal article" date="2019" name="Int. J. Syst. Evol. Microbiol.">
        <title>The Global Catalogue of Microorganisms (GCM) 10K type strain sequencing project: providing services to taxonomists for standard genome sequencing and annotation.</title>
        <authorList>
            <consortium name="The Broad Institute Genomics Platform"/>
            <consortium name="The Broad Institute Genome Sequencing Center for Infectious Disease"/>
            <person name="Wu L."/>
            <person name="Ma J."/>
        </authorList>
    </citation>
    <scope>NUCLEOTIDE SEQUENCE [LARGE SCALE GENOMIC DNA]</scope>
    <source>
        <strain evidence="4">JCM 18514</strain>
    </source>
</reference>
<dbReference type="PRINTS" id="PR01438">
    <property type="entry name" value="UNVRSLSTRESS"/>
</dbReference>
<comment type="similarity">
    <text evidence="1">Belongs to the universal stress protein A family.</text>
</comment>
<sequence length="148" mass="15277">MTSNGSFMIVVGVDGSKHSQNALKWALDEAARRDGGLRLITAWSKPPMSWYPALLETAVGEIVAEDSPERIAETVQADALRTAAGEGISATGQVVHSDSAASAILDAAKDADLIIVGSRGHGGFPGLHLGSVSTQVINHAPCPVLVVP</sequence>
<protein>
    <recommendedName>
        <fullName evidence="2">UspA domain-containing protein</fullName>
    </recommendedName>
</protein>
<comment type="caution">
    <text evidence="3">The sequence shown here is derived from an EMBL/GenBank/DDBJ whole genome shotgun (WGS) entry which is preliminary data.</text>
</comment>
<dbReference type="Pfam" id="PF00582">
    <property type="entry name" value="Usp"/>
    <property type="match status" value="1"/>
</dbReference>
<evidence type="ECO:0000313" key="4">
    <source>
        <dbReference type="Proteomes" id="UP001500200"/>
    </source>
</evidence>
<evidence type="ECO:0000256" key="1">
    <source>
        <dbReference type="ARBA" id="ARBA00008791"/>
    </source>
</evidence>
<organism evidence="3 4">
    <name type="scientific">Arthrobacter gyeryongensis</name>
    <dbReference type="NCBI Taxonomy" id="1650592"/>
    <lineage>
        <taxon>Bacteria</taxon>
        <taxon>Bacillati</taxon>
        <taxon>Actinomycetota</taxon>
        <taxon>Actinomycetes</taxon>
        <taxon>Micrococcales</taxon>
        <taxon>Micrococcaceae</taxon>
        <taxon>Arthrobacter</taxon>
    </lineage>
</organism>
<evidence type="ECO:0000259" key="2">
    <source>
        <dbReference type="Pfam" id="PF00582"/>
    </source>
</evidence>
<dbReference type="PANTHER" id="PTHR31964">
    <property type="entry name" value="ADENINE NUCLEOTIDE ALPHA HYDROLASES-LIKE SUPERFAMILY PROTEIN"/>
    <property type="match status" value="1"/>
</dbReference>
<name>A0ABP9SNA8_9MICC</name>
<dbReference type="SUPFAM" id="SSF52402">
    <property type="entry name" value="Adenine nucleotide alpha hydrolases-like"/>
    <property type="match status" value="1"/>
</dbReference>
<dbReference type="CDD" id="cd23659">
    <property type="entry name" value="USP_At3g01520-like"/>
    <property type="match status" value="1"/>
</dbReference>
<proteinExistence type="inferred from homology"/>
<dbReference type="Proteomes" id="UP001500200">
    <property type="component" value="Unassembled WGS sequence"/>
</dbReference>
<dbReference type="EMBL" id="BAABKK010000024">
    <property type="protein sequence ID" value="GAA5198284.1"/>
    <property type="molecule type" value="Genomic_DNA"/>
</dbReference>
<feature type="domain" description="UspA" evidence="2">
    <location>
        <begin position="9"/>
        <end position="148"/>
    </location>
</feature>
<dbReference type="PANTHER" id="PTHR31964:SF113">
    <property type="entry name" value="USPA DOMAIN-CONTAINING PROTEIN"/>
    <property type="match status" value="1"/>
</dbReference>
<evidence type="ECO:0000313" key="3">
    <source>
        <dbReference type="EMBL" id="GAA5198284.1"/>
    </source>
</evidence>
<keyword evidence="4" id="KW-1185">Reference proteome</keyword>
<accession>A0ABP9SNA8</accession>
<dbReference type="InterPro" id="IPR006015">
    <property type="entry name" value="Universal_stress_UspA"/>
</dbReference>
<dbReference type="InterPro" id="IPR014729">
    <property type="entry name" value="Rossmann-like_a/b/a_fold"/>
</dbReference>